<evidence type="ECO:0000313" key="10">
    <source>
        <dbReference type="EMBL" id="CZR59111.1"/>
    </source>
</evidence>
<keyword evidence="7 9" id="KW-0472">Membrane</keyword>
<organism evidence="10 11">
    <name type="scientific">Phialocephala subalpina</name>
    <dbReference type="NCBI Taxonomy" id="576137"/>
    <lineage>
        <taxon>Eukaryota</taxon>
        <taxon>Fungi</taxon>
        <taxon>Dikarya</taxon>
        <taxon>Ascomycota</taxon>
        <taxon>Pezizomycotina</taxon>
        <taxon>Leotiomycetes</taxon>
        <taxon>Helotiales</taxon>
        <taxon>Mollisiaceae</taxon>
        <taxon>Phialocephala</taxon>
        <taxon>Phialocephala fortinii species complex</taxon>
    </lineage>
</organism>
<dbReference type="OrthoDB" id="5424147at2759"/>
<feature type="region of interest" description="Disordered" evidence="8">
    <location>
        <begin position="141"/>
        <end position="189"/>
    </location>
</feature>
<dbReference type="AlphaFoldDB" id="A0A1L7X270"/>
<protein>
    <recommendedName>
        <fullName evidence="12">MOZ protein represents a chromatin-associated acetyltransferase</fullName>
    </recommendedName>
</protein>
<keyword evidence="6" id="KW-0496">Mitochondrion</keyword>
<sequence>MSVPRLTFLYPHLFRSLRLSESATPSVRLRAFNDSKQCPKTRPGGARKREFGTAGRRRGPQFVQRHGKAVEPFIPEGHSAEDMKLFTPEVDGKDNEKVEAKDEGKNNPDSNPSSAAPLSEETQAAAFIPGDDGKEVIYENLPPKEEQPRPRQKATAKTSDPAGPIETVLHMPPPESPEDENASKPPHLQTPPYVHHFDTYTLVSRVEAGGFTTEQSITAMKAVRGLLAQNLDVAKAGLVSKSDVENETYLFQAACSELKTEIQNSRRKQEETMRRERTLLQHEVDILNQKLTQELLTLKDDLKGMFDDRKMSIQELNYKITVMLNSDSKSEVEGLRWVLTRRSVMGILFMAFMVLTSLRYASYKSHEDGLKKKKEESHKPGMQVEELPAQGAAEILAAN</sequence>
<evidence type="ECO:0000313" key="11">
    <source>
        <dbReference type="Proteomes" id="UP000184330"/>
    </source>
</evidence>
<dbReference type="Pfam" id="PF07798">
    <property type="entry name" value="CCDC90-like"/>
    <property type="match status" value="1"/>
</dbReference>
<keyword evidence="4 9" id="KW-1133">Transmembrane helix</keyword>
<dbReference type="GO" id="GO:0016020">
    <property type="term" value="C:membrane"/>
    <property type="evidence" value="ECO:0007669"/>
    <property type="project" value="UniProtKB-SubCell"/>
</dbReference>
<feature type="transmembrane region" description="Helical" evidence="9">
    <location>
        <begin position="344"/>
        <end position="363"/>
    </location>
</feature>
<gene>
    <name evidence="10" type="ORF">PAC_09003</name>
</gene>
<proteinExistence type="predicted"/>
<evidence type="ECO:0000256" key="2">
    <source>
        <dbReference type="ARBA" id="ARBA00004370"/>
    </source>
</evidence>
<keyword evidence="3 9" id="KW-0812">Transmembrane</keyword>
<feature type="compositionally biased region" description="Basic and acidic residues" evidence="8">
    <location>
        <begin position="78"/>
        <end position="106"/>
    </location>
</feature>
<keyword evidence="11" id="KW-1185">Reference proteome</keyword>
<dbReference type="Proteomes" id="UP000184330">
    <property type="component" value="Unassembled WGS sequence"/>
</dbReference>
<evidence type="ECO:0000256" key="8">
    <source>
        <dbReference type="SAM" id="MobiDB-lite"/>
    </source>
</evidence>
<dbReference type="PANTHER" id="PTHR14360">
    <property type="entry name" value="PROTEIN FMP32, MITOCHONDRIAL"/>
    <property type="match status" value="1"/>
</dbReference>
<evidence type="ECO:0000256" key="9">
    <source>
        <dbReference type="SAM" id="Phobius"/>
    </source>
</evidence>
<dbReference type="EMBL" id="FJOG01000013">
    <property type="protein sequence ID" value="CZR59111.1"/>
    <property type="molecule type" value="Genomic_DNA"/>
</dbReference>
<reference evidence="10 11" key="1">
    <citation type="submission" date="2016-03" db="EMBL/GenBank/DDBJ databases">
        <authorList>
            <person name="Ploux O."/>
        </authorList>
    </citation>
    <scope>NUCLEOTIDE SEQUENCE [LARGE SCALE GENOMIC DNA]</scope>
    <source>
        <strain evidence="10 11">UAMH 11012</strain>
    </source>
</reference>
<evidence type="ECO:0000256" key="3">
    <source>
        <dbReference type="ARBA" id="ARBA00022692"/>
    </source>
</evidence>
<comment type="subcellular location">
    <subcellularLocation>
        <location evidence="2">Membrane</location>
    </subcellularLocation>
    <subcellularLocation>
        <location evidence="1">Mitochondrion</location>
    </subcellularLocation>
</comment>
<evidence type="ECO:0000256" key="1">
    <source>
        <dbReference type="ARBA" id="ARBA00004173"/>
    </source>
</evidence>
<accession>A0A1L7X270</accession>
<dbReference type="GO" id="GO:0005739">
    <property type="term" value="C:mitochondrion"/>
    <property type="evidence" value="ECO:0007669"/>
    <property type="project" value="UniProtKB-SubCell"/>
</dbReference>
<dbReference type="PANTHER" id="PTHR14360:SF12">
    <property type="entry name" value="MOZ PROTEIN REPRESENTS A CHROMATIN-ASSOCIATED ACETYLTRANSFERASE"/>
    <property type="match status" value="1"/>
</dbReference>
<name>A0A1L7X270_9HELO</name>
<evidence type="ECO:0000256" key="4">
    <source>
        <dbReference type="ARBA" id="ARBA00022989"/>
    </source>
</evidence>
<dbReference type="InterPro" id="IPR024461">
    <property type="entry name" value="CCDC90-like"/>
</dbReference>
<feature type="compositionally biased region" description="Polar residues" evidence="8">
    <location>
        <begin position="107"/>
        <end position="119"/>
    </location>
</feature>
<feature type="region of interest" description="Disordered" evidence="8">
    <location>
        <begin position="371"/>
        <end position="399"/>
    </location>
</feature>
<feature type="region of interest" description="Disordered" evidence="8">
    <location>
        <begin position="35"/>
        <end position="119"/>
    </location>
</feature>
<evidence type="ECO:0000256" key="7">
    <source>
        <dbReference type="ARBA" id="ARBA00023136"/>
    </source>
</evidence>
<evidence type="ECO:0008006" key="12">
    <source>
        <dbReference type="Google" id="ProtNLM"/>
    </source>
</evidence>
<keyword evidence="5" id="KW-0175">Coiled coil</keyword>
<dbReference type="STRING" id="576137.A0A1L7X270"/>
<evidence type="ECO:0000256" key="5">
    <source>
        <dbReference type="ARBA" id="ARBA00023054"/>
    </source>
</evidence>
<dbReference type="Gene3D" id="1.20.5.340">
    <property type="match status" value="1"/>
</dbReference>
<evidence type="ECO:0000256" key="6">
    <source>
        <dbReference type="ARBA" id="ARBA00023128"/>
    </source>
</evidence>